<protein>
    <submittedName>
        <fullName evidence="1">Uncharacterized protein</fullName>
    </submittedName>
</protein>
<gene>
    <name evidence="1" type="ORF">DSTB1V02_LOCUS3072</name>
</gene>
<dbReference type="EMBL" id="CAJPEV010000373">
    <property type="protein sequence ID" value="CAG0884601.1"/>
    <property type="molecule type" value="Genomic_DNA"/>
</dbReference>
<organism evidence="1">
    <name type="scientific">Darwinula stevensoni</name>
    <dbReference type="NCBI Taxonomy" id="69355"/>
    <lineage>
        <taxon>Eukaryota</taxon>
        <taxon>Metazoa</taxon>
        <taxon>Ecdysozoa</taxon>
        <taxon>Arthropoda</taxon>
        <taxon>Crustacea</taxon>
        <taxon>Oligostraca</taxon>
        <taxon>Ostracoda</taxon>
        <taxon>Podocopa</taxon>
        <taxon>Podocopida</taxon>
        <taxon>Darwinulocopina</taxon>
        <taxon>Darwinuloidea</taxon>
        <taxon>Darwinulidae</taxon>
        <taxon>Darwinula</taxon>
    </lineage>
</organism>
<evidence type="ECO:0000313" key="1">
    <source>
        <dbReference type="EMBL" id="CAD7243138.1"/>
    </source>
</evidence>
<accession>A0A7R8X344</accession>
<proteinExistence type="predicted"/>
<dbReference type="EMBL" id="LR899890">
    <property type="protein sequence ID" value="CAD7243138.1"/>
    <property type="molecule type" value="Genomic_DNA"/>
</dbReference>
<sequence>MGLCCNLGVTHFGNICYLPLTSEPCGIDVVAHRALHDVRPEFFQFRLARNLLHYYGFCSQFPQKKLLEQGVPVVADTEYGQVKLNMQLAESSVQFHLPEGKNSIHISCPVRVLHGMLSSSLFSSAWCWEVLNKSYSSPEWLHCKTFRKHNIVNPKHFSGNHSSSSLGASHASGYVAFEQLNESE</sequence>
<name>A0A7R8X344_9CRUS</name>
<keyword evidence="2" id="KW-1185">Reference proteome</keyword>
<dbReference type="AlphaFoldDB" id="A0A7R8X344"/>
<dbReference type="Proteomes" id="UP000677054">
    <property type="component" value="Unassembled WGS sequence"/>
</dbReference>
<reference evidence="1" key="1">
    <citation type="submission" date="2020-11" db="EMBL/GenBank/DDBJ databases">
        <authorList>
            <person name="Tran Van P."/>
        </authorList>
    </citation>
    <scope>NUCLEOTIDE SEQUENCE</scope>
</reference>
<evidence type="ECO:0000313" key="2">
    <source>
        <dbReference type="Proteomes" id="UP000677054"/>
    </source>
</evidence>